<evidence type="ECO:0008006" key="3">
    <source>
        <dbReference type="Google" id="ProtNLM"/>
    </source>
</evidence>
<evidence type="ECO:0000313" key="1">
    <source>
        <dbReference type="EMBL" id="GES98849.1"/>
    </source>
</evidence>
<reference evidence="1" key="1">
    <citation type="submission" date="2019-10" db="EMBL/GenBank/DDBJ databases">
        <title>Conservation and host-specific expression of non-tandemly repeated heterogenous ribosome RNA gene in arbuscular mycorrhizal fungi.</title>
        <authorList>
            <person name="Maeda T."/>
            <person name="Kobayashi Y."/>
            <person name="Nakagawa T."/>
            <person name="Ezawa T."/>
            <person name="Yamaguchi K."/>
            <person name="Bino T."/>
            <person name="Nishimoto Y."/>
            <person name="Shigenobu S."/>
            <person name="Kawaguchi M."/>
        </authorList>
    </citation>
    <scope>NUCLEOTIDE SEQUENCE</scope>
    <source>
        <strain evidence="1">HR1</strain>
    </source>
</reference>
<dbReference type="OrthoDB" id="2370033at2759"/>
<evidence type="ECO:0000313" key="2">
    <source>
        <dbReference type="Proteomes" id="UP000615446"/>
    </source>
</evidence>
<comment type="caution">
    <text evidence="1">The sequence shown here is derived from an EMBL/GenBank/DDBJ whole genome shotgun (WGS) entry which is preliminary data.</text>
</comment>
<dbReference type="SUPFAM" id="SSF50494">
    <property type="entry name" value="Trypsin-like serine proteases"/>
    <property type="match status" value="1"/>
</dbReference>
<sequence length="207" mass="22661">MLPHRKYQNTLVSGISIGMYQGQPSASTLGPFFKTDAEPGKKFILTVSHAVGGTGSDVIQPGSLDELSVGIIFMVPFHTNIDLAYNKHGVSGTINSINCVQKVGRKTAHTYGLVYDKYKKLFHEGLQRYVQALIVEPIDKHSSSKIYNNFGDKGDSGAPVFDENGCLWGIFQGIKTSTNTGHAAVIVPIHLILNHVKKEFNVDFQLI</sequence>
<dbReference type="EMBL" id="BLAL01000274">
    <property type="protein sequence ID" value="GES98849.1"/>
    <property type="molecule type" value="Genomic_DNA"/>
</dbReference>
<accession>A0A8H3M9D5</accession>
<protein>
    <recommendedName>
        <fullName evidence="3">Peptidase S1 domain-containing protein</fullName>
    </recommendedName>
</protein>
<gene>
    <name evidence="1" type="ORF">RCL2_002538100</name>
</gene>
<dbReference type="AlphaFoldDB" id="A0A8H3M9D5"/>
<name>A0A8H3M9D5_9GLOM</name>
<proteinExistence type="predicted"/>
<dbReference type="InterPro" id="IPR009003">
    <property type="entry name" value="Peptidase_S1_PA"/>
</dbReference>
<organism evidence="1 2">
    <name type="scientific">Rhizophagus clarus</name>
    <dbReference type="NCBI Taxonomy" id="94130"/>
    <lineage>
        <taxon>Eukaryota</taxon>
        <taxon>Fungi</taxon>
        <taxon>Fungi incertae sedis</taxon>
        <taxon>Mucoromycota</taxon>
        <taxon>Glomeromycotina</taxon>
        <taxon>Glomeromycetes</taxon>
        <taxon>Glomerales</taxon>
        <taxon>Glomeraceae</taxon>
        <taxon>Rhizophagus</taxon>
    </lineage>
</organism>
<dbReference type="Proteomes" id="UP000615446">
    <property type="component" value="Unassembled WGS sequence"/>
</dbReference>